<dbReference type="SUPFAM" id="SSF52047">
    <property type="entry name" value="RNI-like"/>
    <property type="match status" value="1"/>
</dbReference>
<gene>
    <name evidence="1" type="ORF">BKCO1_4000054</name>
</gene>
<organism evidence="1 2">
    <name type="scientific">Diplodia corticola</name>
    <dbReference type="NCBI Taxonomy" id="236234"/>
    <lineage>
        <taxon>Eukaryota</taxon>
        <taxon>Fungi</taxon>
        <taxon>Dikarya</taxon>
        <taxon>Ascomycota</taxon>
        <taxon>Pezizomycotina</taxon>
        <taxon>Dothideomycetes</taxon>
        <taxon>Dothideomycetes incertae sedis</taxon>
        <taxon>Botryosphaeriales</taxon>
        <taxon>Botryosphaeriaceae</taxon>
        <taxon>Diplodia</taxon>
    </lineage>
</organism>
<dbReference type="EMBL" id="MNUE01000040">
    <property type="protein sequence ID" value="OJD32223.1"/>
    <property type="molecule type" value="Genomic_DNA"/>
</dbReference>
<name>A0A1J9RUX5_9PEZI</name>
<proteinExistence type="predicted"/>
<evidence type="ECO:0000313" key="1">
    <source>
        <dbReference type="EMBL" id="OJD32223.1"/>
    </source>
</evidence>
<accession>A0A1J9RUX5</accession>
<dbReference type="Proteomes" id="UP000183809">
    <property type="component" value="Unassembled WGS sequence"/>
</dbReference>
<comment type="caution">
    <text evidence="1">The sequence shown here is derived from an EMBL/GenBank/DDBJ whole genome shotgun (WGS) entry which is preliminary data.</text>
</comment>
<sequence>MSALAPFRPSLNSPPAHAFGGVPNEIALRIINFIARKRDIANLALTCKDLRLLTLPLLYEHIYITETKWSPQDLCDLTSPSNPASTEIRDITIIRPFPRGQHFYNNWAHLFRHIPNHQLRSVRFICQATPEHPTSFVDYMFQTQRNLVTLDLRWPPRALSTMPSPDRTLPYLPMLTSIAICVQCNSHVSMAKAAGAMLAGACNLKHLSGGCCVHHTAPGRPDSFVLTANMLALLGIRFRLKTLTLTGCPWKRNSSVVFCRLLEEIVDFSDLQSLTLRECMRRPGIFLSMIANLYPDTKVRDIVIEGGYFDDTEIYNFQKFRNLRRLVLAGVGVLHTSGPKAGASYSTRKGFIKMCQELTLRSGTLRTLCLEVCGRGRSRVTLSLGRSFSALGEDMYRVLTNLVASHPGLEELWISLPTLETHHSEPNGGELEMQAFLNAVSIAPRLRLLCNIRPHKNRQNAEASYDTLVDFYEGNPWLPNVAYEMFRRSASANPALRVVAFGYLPVDGVQGRIETVVEELSAKELFLEEDFYYWDMFEQYEFEGQHASPKLITDCIDWMDTSA</sequence>
<dbReference type="GeneID" id="31015726"/>
<reference evidence="1 2" key="1">
    <citation type="submission" date="2016-10" db="EMBL/GenBank/DDBJ databases">
        <title>Proteomics and genomics reveal pathogen-plant mechanisms compatible with a hemibiotrophic lifestyle of Diplodia corticola.</title>
        <authorList>
            <person name="Fernandes I."/>
            <person name="De Jonge R."/>
            <person name="Van De Peer Y."/>
            <person name="Devreese B."/>
            <person name="Alves A."/>
            <person name="Esteves A.C."/>
        </authorList>
    </citation>
    <scope>NUCLEOTIDE SEQUENCE [LARGE SCALE GENOMIC DNA]</scope>
    <source>
        <strain evidence="1 2">CBS 112549</strain>
    </source>
</reference>
<evidence type="ECO:0000313" key="2">
    <source>
        <dbReference type="Proteomes" id="UP000183809"/>
    </source>
</evidence>
<dbReference type="AlphaFoldDB" id="A0A1J9RUX5"/>
<keyword evidence="2" id="KW-1185">Reference proteome</keyword>
<dbReference type="RefSeq" id="XP_020128483.1">
    <property type="nucleotide sequence ID" value="XM_020275465.1"/>
</dbReference>
<protein>
    <submittedName>
        <fullName evidence="1">Uncharacterized protein</fullName>
    </submittedName>
</protein>
<dbReference type="InterPro" id="IPR032675">
    <property type="entry name" value="LRR_dom_sf"/>
</dbReference>
<dbReference type="Gene3D" id="3.80.10.10">
    <property type="entry name" value="Ribonuclease Inhibitor"/>
    <property type="match status" value="1"/>
</dbReference>